<comment type="caution">
    <text evidence="6">The sequence shown here is derived from an EMBL/GenBank/DDBJ whole genome shotgun (WGS) entry which is preliminary data.</text>
</comment>
<feature type="domain" description="NlpC/P60" evidence="5">
    <location>
        <begin position="128"/>
        <end position="256"/>
    </location>
</feature>
<reference evidence="6 7" key="1">
    <citation type="submission" date="2019-03" db="EMBL/GenBank/DDBJ databases">
        <title>Genomic Encyclopedia of Type Strains, Phase IV (KMG-IV): sequencing the most valuable type-strain genomes for metagenomic binning, comparative biology and taxonomic classification.</title>
        <authorList>
            <person name="Goeker M."/>
        </authorList>
    </citation>
    <scope>NUCLEOTIDE SEQUENCE [LARGE SCALE GENOMIC DNA]</scope>
    <source>
        <strain evidence="6 7">DSM 24179</strain>
    </source>
</reference>
<dbReference type="InterPro" id="IPR000064">
    <property type="entry name" value="NLP_P60_dom"/>
</dbReference>
<evidence type="ECO:0000313" key="7">
    <source>
        <dbReference type="Proteomes" id="UP000295221"/>
    </source>
</evidence>
<dbReference type="GO" id="GO:0006508">
    <property type="term" value="P:proteolysis"/>
    <property type="evidence" value="ECO:0007669"/>
    <property type="project" value="UniProtKB-KW"/>
</dbReference>
<dbReference type="Pfam" id="PF00877">
    <property type="entry name" value="NLPC_P60"/>
    <property type="match status" value="1"/>
</dbReference>
<dbReference type="OrthoDB" id="9813368at2"/>
<dbReference type="InterPro" id="IPR051202">
    <property type="entry name" value="Peptidase_C40"/>
</dbReference>
<dbReference type="Gene3D" id="3.90.1720.10">
    <property type="entry name" value="endopeptidase domain like (from Nostoc punctiforme)"/>
    <property type="match status" value="1"/>
</dbReference>
<dbReference type="Proteomes" id="UP000295221">
    <property type="component" value="Unassembled WGS sequence"/>
</dbReference>
<organism evidence="6 7">
    <name type="scientific">Natronoflexus pectinivorans</name>
    <dbReference type="NCBI Taxonomy" id="682526"/>
    <lineage>
        <taxon>Bacteria</taxon>
        <taxon>Pseudomonadati</taxon>
        <taxon>Bacteroidota</taxon>
        <taxon>Bacteroidia</taxon>
        <taxon>Marinilabiliales</taxon>
        <taxon>Marinilabiliaceae</taxon>
        <taxon>Natronoflexus</taxon>
    </lineage>
</organism>
<dbReference type="Pfam" id="PF18348">
    <property type="entry name" value="SH3_16"/>
    <property type="match status" value="1"/>
</dbReference>
<keyword evidence="4" id="KW-0788">Thiol protease</keyword>
<evidence type="ECO:0000259" key="5">
    <source>
        <dbReference type="PROSITE" id="PS51935"/>
    </source>
</evidence>
<dbReference type="EMBL" id="SLWK01000004">
    <property type="protein sequence ID" value="TCO08802.1"/>
    <property type="molecule type" value="Genomic_DNA"/>
</dbReference>
<accession>A0A4R2GJB0</accession>
<keyword evidence="3" id="KW-0378">Hydrolase</keyword>
<dbReference type="InterPro" id="IPR041382">
    <property type="entry name" value="SH3_16"/>
</dbReference>
<dbReference type="InterPro" id="IPR038765">
    <property type="entry name" value="Papain-like_cys_pep_sf"/>
</dbReference>
<evidence type="ECO:0000256" key="1">
    <source>
        <dbReference type="ARBA" id="ARBA00007074"/>
    </source>
</evidence>
<dbReference type="GO" id="GO:0008234">
    <property type="term" value="F:cysteine-type peptidase activity"/>
    <property type="evidence" value="ECO:0007669"/>
    <property type="project" value="UniProtKB-KW"/>
</dbReference>
<evidence type="ECO:0000256" key="4">
    <source>
        <dbReference type="ARBA" id="ARBA00022807"/>
    </source>
</evidence>
<dbReference type="AlphaFoldDB" id="A0A4R2GJB0"/>
<keyword evidence="2" id="KW-0645">Protease</keyword>
<evidence type="ECO:0000256" key="3">
    <source>
        <dbReference type="ARBA" id="ARBA00022801"/>
    </source>
</evidence>
<protein>
    <submittedName>
        <fullName evidence="6">SH3 domain-containing protein</fullName>
    </submittedName>
</protein>
<comment type="similarity">
    <text evidence="1">Belongs to the peptidase C40 family.</text>
</comment>
<evidence type="ECO:0000313" key="6">
    <source>
        <dbReference type="EMBL" id="TCO08802.1"/>
    </source>
</evidence>
<keyword evidence="7" id="KW-1185">Reference proteome</keyword>
<evidence type="ECO:0000256" key="2">
    <source>
        <dbReference type="ARBA" id="ARBA00022670"/>
    </source>
</evidence>
<dbReference type="RefSeq" id="WP_132433387.1">
    <property type="nucleotide sequence ID" value="NZ_SLWK01000004.1"/>
</dbReference>
<dbReference type="SUPFAM" id="SSF54001">
    <property type="entry name" value="Cysteine proteinases"/>
    <property type="match status" value="1"/>
</dbReference>
<gene>
    <name evidence="6" type="ORF">EV194_104113</name>
</gene>
<dbReference type="PANTHER" id="PTHR47053">
    <property type="entry name" value="MUREIN DD-ENDOPEPTIDASE MEPH-RELATED"/>
    <property type="match status" value="1"/>
</dbReference>
<name>A0A4R2GJB0_9BACT</name>
<proteinExistence type="inferred from homology"/>
<dbReference type="PANTHER" id="PTHR47053:SF1">
    <property type="entry name" value="MUREIN DD-ENDOPEPTIDASE MEPH-RELATED"/>
    <property type="match status" value="1"/>
</dbReference>
<sequence>MSGSICPYSVLSVRREPSEKSELETQLLFGEVFYVVERMDGWVKIKTEFDGYEGWIDERMYYPVRDKEIELWLSAPGVIIPTPMFKLIREPEKSVQLISAGSRIVFNGEDRNSFVIGHKEFYCQSTVPDRTPDLEEIAKGFLNTSYLWGGRNIFGIDCSGLSQVVFKIMGKRLPRNASQQIEHGTMVSFVEEARAGDLAFFDNPEGEITHVGICLGQGRILHASGEVRLDHLDHQGIFNRELQKYTHHLRVIKRIME</sequence>
<dbReference type="PROSITE" id="PS51935">
    <property type="entry name" value="NLPC_P60"/>
    <property type="match status" value="1"/>
</dbReference>
<dbReference type="Gene3D" id="2.30.30.40">
    <property type="entry name" value="SH3 Domains"/>
    <property type="match status" value="1"/>
</dbReference>